<protein>
    <submittedName>
        <fullName evidence="6">TIGR03364 family FAD-dependent oxidoreductase</fullName>
    </submittedName>
</protein>
<dbReference type="SUPFAM" id="SSF51905">
    <property type="entry name" value="FAD/NAD(P)-binding domain"/>
    <property type="match status" value="1"/>
</dbReference>
<comment type="caution">
    <text evidence="6">The sequence shown here is derived from an EMBL/GenBank/DDBJ whole genome shotgun (WGS) entry which is preliminary data.</text>
</comment>
<dbReference type="PANTHER" id="PTHR13847:SF286">
    <property type="entry name" value="D-AMINO ACID DEHYDROGENASE"/>
    <property type="match status" value="1"/>
</dbReference>
<organism evidence="6 7">
    <name type="scientific">Mycetocola zhadangensis</name>
    <dbReference type="NCBI Taxonomy" id="1164595"/>
    <lineage>
        <taxon>Bacteria</taxon>
        <taxon>Bacillati</taxon>
        <taxon>Actinomycetota</taxon>
        <taxon>Actinomycetes</taxon>
        <taxon>Micrococcales</taxon>
        <taxon>Microbacteriaceae</taxon>
        <taxon>Mycetocola</taxon>
    </lineage>
</organism>
<feature type="domain" description="FAD dependent oxidoreductase" evidence="5">
    <location>
        <begin position="6"/>
        <end position="376"/>
    </location>
</feature>
<name>A0A3L7J7M2_9MICO</name>
<evidence type="ECO:0000256" key="4">
    <source>
        <dbReference type="ARBA" id="ARBA00023002"/>
    </source>
</evidence>
<evidence type="ECO:0000256" key="2">
    <source>
        <dbReference type="ARBA" id="ARBA00009410"/>
    </source>
</evidence>
<dbReference type="Gene3D" id="3.30.9.10">
    <property type="entry name" value="D-Amino Acid Oxidase, subunit A, domain 2"/>
    <property type="match status" value="1"/>
</dbReference>
<dbReference type="InterPro" id="IPR017741">
    <property type="entry name" value="FAD-dependent_OxRdtase_HpnW"/>
</dbReference>
<comment type="similarity">
    <text evidence="2">Belongs to the DadA oxidoreductase family.</text>
</comment>
<proteinExistence type="inferred from homology"/>
<dbReference type="Gene3D" id="3.50.50.60">
    <property type="entry name" value="FAD/NAD(P)-binding domain"/>
    <property type="match status" value="1"/>
</dbReference>
<dbReference type="GO" id="GO:0016491">
    <property type="term" value="F:oxidoreductase activity"/>
    <property type="evidence" value="ECO:0007669"/>
    <property type="project" value="UniProtKB-KW"/>
</dbReference>
<accession>A0A3L7J7M2</accession>
<dbReference type="OrthoDB" id="9799943at2"/>
<evidence type="ECO:0000256" key="3">
    <source>
        <dbReference type="ARBA" id="ARBA00022630"/>
    </source>
</evidence>
<dbReference type="NCBIfam" id="TIGR03364">
    <property type="entry name" value="HpnW_proposed"/>
    <property type="match status" value="1"/>
</dbReference>
<dbReference type="InterPro" id="IPR006076">
    <property type="entry name" value="FAD-dep_OxRdtase"/>
</dbReference>
<dbReference type="GO" id="GO:0005737">
    <property type="term" value="C:cytoplasm"/>
    <property type="evidence" value="ECO:0007669"/>
    <property type="project" value="TreeGrafter"/>
</dbReference>
<sequence length="396" mass="42288">MRAQYDVAIVGSGIVGLGAALAATRRGLSVIVIDRSAEILGASVRNFGHLCFTPQSGIARTFAAASRELWLQLAVDAKLEVRRTGTFVVARHLDELEVLGDLAARRAGSQALSSGSEQPEVELLTSAEIEGRVPVAPGSTVGGAHLGLDLQVNPRDAVHTIAAHLAERGVEFLPRTAVTAVRSGRVETTRGIIHAGIVVVAVNADIDQLYPDVAERVGIRRCGLDMLRVNAGLRFPLAGPLLTGWSLLRYSAFTRFPAAGRIRERLHAQHPYLAALDLNQMYTQQPDGSLIVGDTHYRGDAIAPFQDERAAAALLDITAELFGTPRPRVLERWQGVYASGPDEYLIEQVEPGVHLAAATTGIGMTTGLGLAEHVVEFALSSATFSSPSLTQQKEFS</sequence>
<dbReference type="AlphaFoldDB" id="A0A3L7J7M2"/>
<reference evidence="6 7" key="1">
    <citation type="submission" date="2018-10" db="EMBL/GenBank/DDBJ databases">
        <authorList>
            <person name="Li J."/>
        </authorList>
    </citation>
    <scope>NUCLEOTIDE SEQUENCE [LARGE SCALE GENOMIC DNA]</scope>
    <source>
        <strain evidence="6 7">ZD1-4</strain>
    </source>
</reference>
<dbReference type="EMBL" id="RCWJ01000002">
    <property type="protein sequence ID" value="RLQ84502.1"/>
    <property type="molecule type" value="Genomic_DNA"/>
</dbReference>
<keyword evidence="7" id="KW-1185">Reference proteome</keyword>
<evidence type="ECO:0000313" key="6">
    <source>
        <dbReference type="EMBL" id="RLQ84502.1"/>
    </source>
</evidence>
<dbReference type="InterPro" id="IPR036188">
    <property type="entry name" value="FAD/NAD-bd_sf"/>
</dbReference>
<dbReference type="Proteomes" id="UP000282460">
    <property type="component" value="Unassembled WGS sequence"/>
</dbReference>
<dbReference type="Pfam" id="PF01266">
    <property type="entry name" value="DAO"/>
    <property type="match status" value="1"/>
</dbReference>
<gene>
    <name evidence="6" type="ORF">D9V28_10000</name>
</gene>
<comment type="cofactor">
    <cofactor evidence="1">
        <name>FAD</name>
        <dbReference type="ChEBI" id="CHEBI:57692"/>
    </cofactor>
</comment>
<keyword evidence="4" id="KW-0560">Oxidoreductase</keyword>
<keyword evidence="3" id="KW-0285">Flavoprotein</keyword>
<evidence type="ECO:0000256" key="1">
    <source>
        <dbReference type="ARBA" id="ARBA00001974"/>
    </source>
</evidence>
<dbReference type="PANTHER" id="PTHR13847">
    <property type="entry name" value="SARCOSINE DEHYDROGENASE-RELATED"/>
    <property type="match status" value="1"/>
</dbReference>
<evidence type="ECO:0000259" key="5">
    <source>
        <dbReference type="Pfam" id="PF01266"/>
    </source>
</evidence>
<evidence type="ECO:0000313" key="7">
    <source>
        <dbReference type="Proteomes" id="UP000282460"/>
    </source>
</evidence>
<dbReference type="RefSeq" id="WP_121659542.1">
    <property type="nucleotide sequence ID" value="NZ_BMEK01000002.1"/>
</dbReference>